<evidence type="ECO:0000256" key="7">
    <source>
        <dbReference type="ARBA" id="ARBA00023136"/>
    </source>
</evidence>
<dbReference type="Pfam" id="PF13424">
    <property type="entry name" value="TPR_12"/>
    <property type="match status" value="1"/>
</dbReference>
<feature type="transmembrane region" description="Helical" evidence="9">
    <location>
        <begin position="196"/>
        <end position="223"/>
    </location>
</feature>
<evidence type="ECO:0008006" key="12">
    <source>
        <dbReference type="Google" id="ProtNLM"/>
    </source>
</evidence>
<dbReference type="SUPFAM" id="SSF48452">
    <property type="entry name" value="TPR-like"/>
    <property type="match status" value="2"/>
</dbReference>
<comment type="caution">
    <text evidence="10">The sequence shown here is derived from an EMBL/GenBank/DDBJ whole genome shotgun (WGS) entry which is preliminary data.</text>
</comment>
<accession>A0A9W9X1G6</accession>
<dbReference type="GO" id="GO:0000319">
    <property type="term" value="F:sulfite transmembrane transporter activity"/>
    <property type="evidence" value="ECO:0007669"/>
    <property type="project" value="TreeGrafter"/>
</dbReference>
<evidence type="ECO:0000256" key="9">
    <source>
        <dbReference type="SAM" id="Phobius"/>
    </source>
</evidence>
<evidence type="ECO:0000256" key="3">
    <source>
        <dbReference type="ARBA" id="ARBA00022448"/>
    </source>
</evidence>
<proteinExistence type="inferred from homology"/>
<dbReference type="InterPro" id="IPR051629">
    <property type="entry name" value="Sulfite_efflux_TDT"/>
</dbReference>
<keyword evidence="11" id="KW-1185">Reference proteome</keyword>
<feature type="region of interest" description="Disordered" evidence="8">
    <location>
        <begin position="663"/>
        <end position="700"/>
    </location>
</feature>
<dbReference type="Pfam" id="PF03595">
    <property type="entry name" value="SLAC1"/>
    <property type="match status" value="1"/>
</dbReference>
<feature type="transmembrane region" description="Helical" evidence="9">
    <location>
        <begin position="340"/>
        <end position="360"/>
    </location>
</feature>
<dbReference type="Gene3D" id="3.40.50.1820">
    <property type="entry name" value="alpha/beta hydrolase"/>
    <property type="match status" value="1"/>
</dbReference>
<dbReference type="AlphaFoldDB" id="A0A9W9X1G6"/>
<dbReference type="PANTHER" id="PTHR31686">
    <property type="match status" value="1"/>
</dbReference>
<dbReference type="SUPFAM" id="SSF53474">
    <property type="entry name" value="alpha/beta-Hydrolases"/>
    <property type="match status" value="1"/>
</dbReference>
<keyword evidence="6 9" id="KW-1133">Transmembrane helix</keyword>
<dbReference type="OrthoDB" id="427518at2759"/>
<evidence type="ECO:0000256" key="4">
    <source>
        <dbReference type="ARBA" id="ARBA00022475"/>
    </source>
</evidence>
<protein>
    <recommendedName>
        <fullName evidence="12">GPI inositol-deacylase</fullName>
    </recommendedName>
</protein>
<feature type="transmembrane region" description="Helical" evidence="9">
    <location>
        <begin position="31"/>
        <end position="50"/>
    </location>
</feature>
<feature type="compositionally biased region" description="Polar residues" evidence="8">
    <location>
        <begin position="682"/>
        <end position="700"/>
    </location>
</feature>
<sequence length="1131" mass="126461">MAKSSNLLRTTGPVKYNAGWKRIVRNFSPSWFAVTMGTGIVSVLMTSIPFDTPVLYYLSIVFFLLNIALFTLAFITSVLRYTLYPEIWHVMIQDPTNSLFLATIPMGFATLIEMWVFVCVPIWGEWAKTLAWVSWMIDVAAAASVTLSLSFILISQRYVTSLDRITAVQLLPIAATIVAAGAGAQIAPILPDKQHALGTLLVSFILWSMGTPLALVVLVIYYQRLAVHKLPPRELIVSCFLPLGPLGFGGFGILYIGKIARVLLQDAQFLDPISGQMAYVLGVFISLLMWSFGLIWLVFALATVLHTSPFPFNMGWWGFTFPLGVYAANTMELGLEMDIMFFKVLGTTLSGIVMLLWMLVASRTAHGAWRGSLFHAPCLQNLTSKEEGAERDGDRAFVFVHGLNPSGRNDHPFQTWTHSNGKFWPRDFLAEDIPYARVFVYGYNSNITHPQTMSTASIKDHANTLLNLLDMERSPQMGSIPPKVIFIGHSLGGLVIKQALLNAKEDPKYTSIRSATSGLVFFGTPHRGAKAVELGKIAARVARFVSKGHASNDLLDCLEYNSLFTRQMTDRFRHQLEDYRVVSFIEGKEVQIGGVGPTSISHLVVDEESAVLGLSGLRETQLKLDADHSQMCKVGFRGPMYHLIKGNIKQLVDQALLSEQGFIPSMPPKAASSPPPVPPRFHSNSSTPYQGQGRPSPSAQRVTGAMFNALDNDPRSIRSAELKNRAKWDEARTVEYEIFQEHLRSLGPDHFSTLSVAYNLAEVELESNYLEKANEWCHWVSENAQRVYGTKHPLTMKTESLVAEVLCQQGKYQEAESVCANVLARQQMTIGEDHLDTCDTRRRLGMTYNALGRRENAVMTAEKLTDTLKRLLGETHIRVFGSVLDALEYIVSNQSGDATTLIVMRFQPDVQRAAEMLLQVYQELRAALGHGHPSTIRALCLHGRAQSFMQQSMEASETLRRALTSAEEAFGPDHPLSMDIVGNIGVMYALQNGYAQGLFTNSRAAEAFPWLTRYLNWVEHRKGKDNPETHATLELLANLHFNAKEYEPAQKYYERLVANRRTADSAANDRINTQLQLCRANTMYTRRGLRVGARRDFVQLAEILTVVYDSYYTLVYNPCFLHCQIQWDIGH</sequence>
<evidence type="ECO:0000313" key="11">
    <source>
        <dbReference type="Proteomes" id="UP001147760"/>
    </source>
</evidence>
<dbReference type="Proteomes" id="UP001147760">
    <property type="component" value="Unassembled WGS sequence"/>
</dbReference>
<evidence type="ECO:0000256" key="5">
    <source>
        <dbReference type="ARBA" id="ARBA00022692"/>
    </source>
</evidence>
<organism evidence="10 11">
    <name type="scientific">Penicillium desertorum</name>
    <dbReference type="NCBI Taxonomy" id="1303715"/>
    <lineage>
        <taxon>Eukaryota</taxon>
        <taxon>Fungi</taxon>
        <taxon>Dikarya</taxon>
        <taxon>Ascomycota</taxon>
        <taxon>Pezizomycotina</taxon>
        <taxon>Eurotiomycetes</taxon>
        <taxon>Eurotiomycetidae</taxon>
        <taxon>Eurotiales</taxon>
        <taxon>Aspergillaceae</taxon>
        <taxon>Penicillium</taxon>
    </lineage>
</organism>
<feature type="transmembrane region" description="Helical" evidence="9">
    <location>
        <begin position="235"/>
        <end position="257"/>
    </location>
</feature>
<comment type="subcellular location">
    <subcellularLocation>
        <location evidence="1">Cell membrane</location>
        <topology evidence="1">Multi-pass membrane protein</topology>
    </subcellularLocation>
</comment>
<dbReference type="InterPro" id="IPR038665">
    <property type="entry name" value="Voltage-dep_anion_channel_sf"/>
</dbReference>
<evidence type="ECO:0000256" key="1">
    <source>
        <dbReference type="ARBA" id="ARBA00004651"/>
    </source>
</evidence>
<comment type="similarity">
    <text evidence="2">Belongs to the tellurite-resistance/dicarboxylate transporter (TDT) family.</text>
</comment>
<dbReference type="InterPro" id="IPR011990">
    <property type="entry name" value="TPR-like_helical_dom_sf"/>
</dbReference>
<keyword evidence="3" id="KW-0813">Transport</keyword>
<dbReference type="PANTHER" id="PTHR31686:SF2">
    <property type="entry name" value="C4-DICARBOXYLATE TRANSPORTER_MALIC ACID TRANSPORT PROTEIN"/>
    <property type="match status" value="1"/>
</dbReference>
<feature type="transmembrane region" description="Helical" evidence="9">
    <location>
        <begin position="56"/>
        <end position="79"/>
    </location>
</feature>
<gene>
    <name evidence="10" type="ORF">N7530_006138</name>
</gene>
<evidence type="ECO:0000256" key="2">
    <source>
        <dbReference type="ARBA" id="ARBA00008566"/>
    </source>
</evidence>
<reference evidence="10" key="2">
    <citation type="journal article" date="2023" name="IMA Fungus">
        <title>Comparative genomic study of the Penicillium genus elucidates a diverse pangenome and 15 lateral gene transfer events.</title>
        <authorList>
            <person name="Petersen C."/>
            <person name="Sorensen T."/>
            <person name="Nielsen M.R."/>
            <person name="Sondergaard T.E."/>
            <person name="Sorensen J.L."/>
            <person name="Fitzpatrick D.A."/>
            <person name="Frisvad J.C."/>
            <person name="Nielsen K.L."/>
        </authorList>
    </citation>
    <scope>NUCLEOTIDE SEQUENCE</scope>
    <source>
        <strain evidence="10">IBT 17660</strain>
    </source>
</reference>
<evidence type="ECO:0000256" key="6">
    <source>
        <dbReference type="ARBA" id="ARBA00022989"/>
    </source>
</evidence>
<dbReference type="CDD" id="cd09318">
    <property type="entry name" value="TDT_SSU1"/>
    <property type="match status" value="1"/>
</dbReference>
<dbReference type="GO" id="GO:0017000">
    <property type="term" value="P:antibiotic biosynthetic process"/>
    <property type="evidence" value="ECO:0007669"/>
    <property type="project" value="UniProtKB-ARBA"/>
</dbReference>
<dbReference type="InterPro" id="IPR029058">
    <property type="entry name" value="AB_hydrolase_fold"/>
</dbReference>
<dbReference type="GO" id="GO:0072330">
    <property type="term" value="P:monocarboxylic acid biosynthetic process"/>
    <property type="evidence" value="ECO:0007669"/>
    <property type="project" value="UniProtKB-ARBA"/>
</dbReference>
<keyword evidence="5 9" id="KW-0812">Transmembrane</keyword>
<feature type="transmembrane region" description="Helical" evidence="9">
    <location>
        <begin position="130"/>
        <end position="154"/>
    </location>
</feature>
<dbReference type="GO" id="GO:0005886">
    <property type="term" value="C:plasma membrane"/>
    <property type="evidence" value="ECO:0007669"/>
    <property type="project" value="UniProtKB-SubCell"/>
</dbReference>
<reference evidence="10" key="1">
    <citation type="submission" date="2022-12" db="EMBL/GenBank/DDBJ databases">
        <authorList>
            <person name="Petersen C."/>
        </authorList>
    </citation>
    <scope>NUCLEOTIDE SEQUENCE</scope>
    <source>
        <strain evidence="10">IBT 17660</strain>
    </source>
</reference>
<feature type="transmembrane region" description="Helical" evidence="9">
    <location>
        <begin position="166"/>
        <end position="190"/>
    </location>
</feature>
<keyword evidence="7 9" id="KW-0472">Membrane</keyword>
<name>A0A9W9X1G6_9EURO</name>
<keyword evidence="4" id="KW-1003">Cell membrane</keyword>
<dbReference type="Gene3D" id="1.50.10.150">
    <property type="entry name" value="Voltage-dependent anion channel"/>
    <property type="match status" value="1"/>
</dbReference>
<dbReference type="EMBL" id="JAPWDO010000003">
    <property type="protein sequence ID" value="KAJ5480629.1"/>
    <property type="molecule type" value="Genomic_DNA"/>
</dbReference>
<dbReference type="InterPro" id="IPR004695">
    <property type="entry name" value="SLAC1/Mae1/Ssu1/TehA"/>
</dbReference>
<feature type="transmembrane region" description="Helical" evidence="9">
    <location>
        <begin position="277"/>
        <end position="298"/>
    </location>
</feature>
<feature type="transmembrane region" description="Helical" evidence="9">
    <location>
        <begin position="99"/>
        <end position="124"/>
    </location>
</feature>
<evidence type="ECO:0000256" key="8">
    <source>
        <dbReference type="SAM" id="MobiDB-lite"/>
    </source>
</evidence>
<dbReference type="Gene3D" id="1.25.40.10">
    <property type="entry name" value="Tetratricopeptide repeat domain"/>
    <property type="match status" value="2"/>
</dbReference>
<evidence type="ECO:0000313" key="10">
    <source>
        <dbReference type="EMBL" id="KAJ5480629.1"/>
    </source>
</evidence>